<evidence type="ECO:0000256" key="2">
    <source>
        <dbReference type="PROSITE-ProRule" id="PRU00335"/>
    </source>
</evidence>
<evidence type="ECO:0000256" key="1">
    <source>
        <dbReference type="ARBA" id="ARBA00023125"/>
    </source>
</evidence>
<dbReference type="PANTHER" id="PTHR30055:SF226">
    <property type="entry name" value="HTH-TYPE TRANSCRIPTIONAL REGULATOR PKSA"/>
    <property type="match status" value="1"/>
</dbReference>
<evidence type="ECO:0000313" key="5">
    <source>
        <dbReference type="Proteomes" id="UP001500665"/>
    </source>
</evidence>
<comment type="caution">
    <text evidence="4">The sequence shown here is derived from an EMBL/GenBank/DDBJ whole genome shotgun (WGS) entry which is preliminary data.</text>
</comment>
<dbReference type="PROSITE" id="PS50977">
    <property type="entry name" value="HTH_TETR_2"/>
    <property type="match status" value="1"/>
</dbReference>
<evidence type="ECO:0000313" key="4">
    <source>
        <dbReference type="EMBL" id="GAA0940731.1"/>
    </source>
</evidence>
<name>A0ABN1QCR8_9ACTN</name>
<dbReference type="InterPro" id="IPR001647">
    <property type="entry name" value="HTH_TetR"/>
</dbReference>
<dbReference type="SUPFAM" id="SSF46689">
    <property type="entry name" value="Homeodomain-like"/>
    <property type="match status" value="1"/>
</dbReference>
<reference evidence="4 5" key="1">
    <citation type="journal article" date="2019" name="Int. J. Syst. Evol. Microbiol.">
        <title>The Global Catalogue of Microorganisms (GCM) 10K type strain sequencing project: providing services to taxonomists for standard genome sequencing and annotation.</title>
        <authorList>
            <consortium name="The Broad Institute Genomics Platform"/>
            <consortium name="The Broad Institute Genome Sequencing Center for Infectious Disease"/>
            <person name="Wu L."/>
            <person name="Ma J."/>
        </authorList>
    </citation>
    <scope>NUCLEOTIDE SEQUENCE [LARGE SCALE GENOMIC DNA]</scope>
    <source>
        <strain evidence="4 5">JCM 10696</strain>
    </source>
</reference>
<protein>
    <submittedName>
        <fullName evidence="4">TetR/AcrR family transcriptional regulator</fullName>
    </submittedName>
</protein>
<accession>A0ABN1QCR8</accession>
<dbReference type="InterPro" id="IPR009057">
    <property type="entry name" value="Homeodomain-like_sf"/>
</dbReference>
<dbReference type="Gene3D" id="1.10.357.10">
    <property type="entry name" value="Tetracycline Repressor, domain 2"/>
    <property type="match status" value="1"/>
</dbReference>
<dbReference type="PANTHER" id="PTHR30055">
    <property type="entry name" value="HTH-TYPE TRANSCRIPTIONAL REGULATOR RUTR"/>
    <property type="match status" value="1"/>
</dbReference>
<organism evidence="4 5">
    <name type="scientific">Actinocorallia libanotica</name>
    <dbReference type="NCBI Taxonomy" id="46162"/>
    <lineage>
        <taxon>Bacteria</taxon>
        <taxon>Bacillati</taxon>
        <taxon>Actinomycetota</taxon>
        <taxon>Actinomycetes</taxon>
        <taxon>Streptosporangiales</taxon>
        <taxon>Thermomonosporaceae</taxon>
        <taxon>Actinocorallia</taxon>
    </lineage>
</organism>
<gene>
    <name evidence="4" type="ORF">GCM10009550_10410</name>
</gene>
<dbReference type="InterPro" id="IPR050109">
    <property type="entry name" value="HTH-type_TetR-like_transc_reg"/>
</dbReference>
<feature type="DNA-binding region" description="H-T-H motif" evidence="2">
    <location>
        <begin position="37"/>
        <end position="56"/>
    </location>
</feature>
<proteinExistence type="predicted"/>
<evidence type="ECO:0000259" key="3">
    <source>
        <dbReference type="PROSITE" id="PS50977"/>
    </source>
</evidence>
<dbReference type="Proteomes" id="UP001500665">
    <property type="component" value="Unassembled WGS sequence"/>
</dbReference>
<dbReference type="Pfam" id="PF00440">
    <property type="entry name" value="TetR_N"/>
    <property type="match status" value="1"/>
</dbReference>
<keyword evidence="1 2" id="KW-0238">DNA-binding</keyword>
<sequence>MPKIQAATVAEHRAMQRKAILDAARGILAEGGSEPPSLAAVAKRTGLARSSIYQYFGSKDDLLEAVIIEMFPRWAAYVEARVDEASAPADRALAYVDANLHLVASGEHAIARGLAAFARREFLAESSKVLHDRLRTPLDEALVALGCDDPAEMGELIQAVIQRASLMLESGALAEEKARALARELLEPYLRGSS</sequence>
<feature type="domain" description="HTH tetR-type" evidence="3">
    <location>
        <begin position="14"/>
        <end position="74"/>
    </location>
</feature>
<dbReference type="PRINTS" id="PR00455">
    <property type="entry name" value="HTHTETR"/>
</dbReference>
<keyword evidence="5" id="KW-1185">Reference proteome</keyword>
<dbReference type="EMBL" id="BAAAHH010000002">
    <property type="protein sequence ID" value="GAA0940731.1"/>
    <property type="molecule type" value="Genomic_DNA"/>
</dbReference>
<dbReference type="Gene3D" id="1.10.10.60">
    <property type="entry name" value="Homeodomain-like"/>
    <property type="match status" value="1"/>
</dbReference>
<dbReference type="RefSeq" id="WP_344237227.1">
    <property type="nucleotide sequence ID" value="NZ_BAAAHH010000002.1"/>
</dbReference>